<feature type="compositionally biased region" description="Polar residues" evidence="1">
    <location>
        <begin position="111"/>
        <end position="124"/>
    </location>
</feature>
<dbReference type="GeneID" id="31366784"/>
<name>D3BT24_HETP5</name>
<protein>
    <submittedName>
        <fullName evidence="2">Uncharacterized protein</fullName>
    </submittedName>
</protein>
<dbReference type="InParanoid" id="D3BT24"/>
<keyword evidence="3" id="KW-1185">Reference proteome</keyword>
<dbReference type="RefSeq" id="XP_020427375.1">
    <property type="nucleotide sequence ID" value="XM_020582072.1"/>
</dbReference>
<evidence type="ECO:0000313" key="2">
    <source>
        <dbReference type="EMBL" id="EFA75241.1"/>
    </source>
</evidence>
<dbReference type="Proteomes" id="UP000001396">
    <property type="component" value="Unassembled WGS sequence"/>
</dbReference>
<dbReference type="AlphaFoldDB" id="D3BT24"/>
<organism evidence="2 3">
    <name type="scientific">Heterostelium pallidum (strain ATCC 26659 / Pp 5 / PN500)</name>
    <name type="common">Cellular slime mold</name>
    <name type="synonym">Polysphondylium pallidum</name>
    <dbReference type="NCBI Taxonomy" id="670386"/>
    <lineage>
        <taxon>Eukaryota</taxon>
        <taxon>Amoebozoa</taxon>
        <taxon>Evosea</taxon>
        <taxon>Eumycetozoa</taxon>
        <taxon>Dictyostelia</taxon>
        <taxon>Acytosteliales</taxon>
        <taxon>Acytosteliaceae</taxon>
        <taxon>Heterostelium</taxon>
    </lineage>
</organism>
<reference evidence="2 3" key="1">
    <citation type="journal article" date="2011" name="Genome Res.">
        <title>Phylogeny-wide analysis of social amoeba genomes highlights ancient origins for complex intercellular communication.</title>
        <authorList>
            <person name="Heidel A.J."/>
            <person name="Lawal H.M."/>
            <person name="Felder M."/>
            <person name="Schilde C."/>
            <person name="Helps N.R."/>
            <person name="Tunggal B."/>
            <person name="Rivero F."/>
            <person name="John U."/>
            <person name="Schleicher M."/>
            <person name="Eichinger L."/>
            <person name="Platzer M."/>
            <person name="Noegel A.A."/>
            <person name="Schaap P."/>
            <person name="Gloeckner G."/>
        </authorList>
    </citation>
    <scope>NUCLEOTIDE SEQUENCE [LARGE SCALE GENOMIC DNA]</scope>
    <source>
        <strain evidence="3">ATCC 26659 / Pp 5 / PN500</strain>
    </source>
</reference>
<comment type="caution">
    <text evidence="2">The sequence shown here is derived from an EMBL/GenBank/DDBJ whole genome shotgun (WGS) entry which is preliminary data.</text>
</comment>
<feature type="compositionally biased region" description="Basic residues" evidence="1">
    <location>
        <begin position="133"/>
        <end position="143"/>
    </location>
</feature>
<gene>
    <name evidence="2" type="ORF">PPL_11316</name>
</gene>
<proteinExistence type="predicted"/>
<accession>D3BT24</accession>
<feature type="region of interest" description="Disordered" evidence="1">
    <location>
        <begin position="106"/>
        <end position="154"/>
    </location>
</feature>
<evidence type="ECO:0000313" key="3">
    <source>
        <dbReference type="Proteomes" id="UP000001396"/>
    </source>
</evidence>
<sequence>MSTRTLNYCFRNSNLNNFLSSPNNNIIIQRTSSSLLNDNNNINSNINNCNNSNINMDKTFFSFSNLSINNHHTSFITENNSENDLFISQSSIPMLLPEFDQDHNHSHCLVGSSQTRPSTPTPQNYVPKCPSAPKKKPVVKSRRGSAIPRILFQE</sequence>
<dbReference type="EMBL" id="ADBJ01000056">
    <property type="protein sequence ID" value="EFA75241.1"/>
    <property type="molecule type" value="Genomic_DNA"/>
</dbReference>
<evidence type="ECO:0000256" key="1">
    <source>
        <dbReference type="SAM" id="MobiDB-lite"/>
    </source>
</evidence>